<keyword evidence="5" id="KW-1185">Reference proteome</keyword>
<reference evidence="4" key="1">
    <citation type="submission" date="2023-10" db="EMBL/GenBank/DDBJ databases">
        <authorList>
            <person name="Chen Y."/>
            <person name="Shah S."/>
            <person name="Dougan E. K."/>
            <person name="Thang M."/>
            <person name="Chan C."/>
        </authorList>
    </citation>
    <scope>NUCLEOTIDE SEQUENCE [LARGE SCALE GENOMIC DNA]</scope>
</reference>
<name>A0ABN9WKR5_9DINO</name>
<dbReference type="Proteomes" id="UP001189429">
    <property type="component" value="Unassembled WGS sequence"/>
</dbReference>
<organism evidence="4 5">
    <name type="scientific">Prorocentrum cordatum</name>
    <dbReference type="NCBI Taxonomy" id="2364126"/>
    <lineage>
        <taxon>Eukaryota</taxon>
        <taxon>Sar</taxon>
        <taxon>Alveolata</taxon>
        <taxon>Dinophyceae</taxon>
        <taxon>Prorocentrales</taxon>
        <taxon>Prorocentraceae</taxon>
        <taxon>Prorocentrum</taxon>
    </lineage>
</organism>
<dbReference type="SUPFAM" id="SSF51445">
    <property type="entry name" value="(Trans)glycosidases"/>
    <property type="match status" value="1"/>
</dbReference>
<dbReference type="PANTHER" id="PTHR31297:SF38">
    <property type="entry name" value="X8 DOMAIN-CONTAINING PROTEIN"/>
    <property type="match status" value="1"/>
</dbReference>
<comment type="caution">
    <text evidence="4">The sequence shown here is derived from an EMBL/GenBank/DDBJ whole genome shotgun (WGS) entry which is preliminary data.</text>
</comment>
<dbReference type="Gene3D" id="3.20.20.80">
    <property type="entry name" value="Glycosidases"/>
    <property type="match status" value="1"/>
</dbReference>
<evidence type="ECO:0000256" key="3">
    <source>
        <dbReference type="SAM" id="MobiDB-lite"/>
    </source>
</evidence>
<sequence>MRSILDIASENGIKVVWDIHAFMGGSSNGTYTGVWPSAPQFWQANFNIGNTSTPLTEAGIWVVEALIKWVEEGLSREQRNAIAGLCLMNEPAHLSVGEGWAEQDKMLDWVGRATDLFRWSTLPQTGMKLYINVVETAFKNMNEGFEQTFPSWWTEHTTADERSSWAVIDRHKYWTWEPECNGCDEQGADGQPVCAWTCDTPRGEVEEHLRGCITRWRDRFGALFPDGLRAVSEFSAGTWRHGPTACRDLDLTRSYFQMQVDAFTEIGIEPFFWNWKMPYGPIFQTGWSLKAILGTEAEGLPGQCGGDAGGEAAELLGGPLQPSGRPSAASESRLTQSSGGLLPGRRSLRRRPAPAALPPGRAADWGRAPRSRGCGCAPRLCTPGPLGSPGSSCSLVRHGVIEIFLASCFPNSALCDWLGHVFAHCVPSHVFLSSRALADIGHL</sequence>
<keyword evidence="1" id="KW-0378">Hydrolase</keyword>
<evidence type="ECO:0000313" key="5">
    <source>
        <dbReference type="Proteomes" id="UP001189429"/>
    </source>
</evidence>
<protein>
    <recommendedName>
        <fullName evidence="6">Glycoside hydrolase family 5 domain-containing protein</fullName>
    </recommendedName>
</protein>
<proteinExistence type="predicted"/>
<keyword evidence="2" id="KW-0326">Glycosidase</keyword>
<dbReference type="InterPro" id="IPR050386">
    <property type="entry name" value="Glycosyl_hydrolase_5"/>
</dbReference>
<dbReference type="PANTHER" id="PTHR31297">
    <property type="entry name" value="GLUCAN ENDO-1,6-BETA-GLUCOSIDASE B"/>
    <property type="match status" value="1"/>
</dbReference>
<evidence type="ECO:0008006" key="6">
    <source>
        <dbReference type="Google" id="ProtNLM"/>
    </source>
</evidence>
<evidence type="ECO:0000256" key="2">
    <source>
        <dbReference type="ARBA" id="ARBA00023295"/>
    </source>
</evidence>
<dbReference type="InterPro" id="IPR017853">
    <property type="entry name" value="GH"/>
</dbReference>
<dbReference type="EMBL" id="CAUYUJ010018744">
    <property type="protein sequence ID" value="CAK0886024.1"/>
    <property type="molecule type" value="Genomic_DNA"/>
</dbReference>
<evidence type="ECO:0000313" key="4">
    <source>
        <dbReference type="EMBL" id="CAK0886024.1"/>
    </source>
</evidence>
<evidence type="ECO:0000256" key="1">
    <source>
        <dbReference type="ARBA" id="ARBA00022801"/>
    </source>
</evidence>
<gene>
    <name evidence="4" type="ORF">PCOR1329_LOCUS67470</name>
</gene>
<feature type="region of interest" description="Disordered" evidence="3">
    <location>
        <begin position="302"/>
        <end position="368"/>
    </location>
</feature>
<accession>A0ABN9WKR5</accession>